<reference evidence="1" key="1">
    <citation type="journal article" date="2015" name="Nature">
        <title>Complex archaea that bridge the gap between prokaryotes and eukaryotes.</title>
        <authorList>
            <person name="Spang A."/>
            <person name="Saw J.H."/>
            <person name="Jorgensen S.L."/>
            <person name="Zaremba-Niedzwiedzka K."/>
            <person name="Martijn J."/>
            <person name="Lind A.E."/>
            <person name="van Eijk R."/>
            <person name="Schleper C."/>
            <person name="Guy L."/>
            <person name="Ettema T.J."/>
        </authorList>
    </citation>
    <scope>NUCLEOTIDE SEQUENCE</scope>
</reference>
<dbReference type="SUPFAM" id="SSF56563">
    <property type="entry name" value="Major capsid protein gp5"/>
    <property type="match status" value="1"/>
</dbReference>
<dbReference type="EMBL" id="LAZR01042408">
    <property type="protein sequence ID" value="KKL09602.1"/>
    <property type="molecule type" value="Genomic_DNA"/>
</dbReference>
<evidence type="ECO:0000313" key="1">
    <source>
        <dbReference type="EMBL" id="KKL09602.1"/>
    </source>
</evidence>
<name>A0A0F9B715_9ZZZZ</name>
<dbReference type="InterPro" id="IPR049994">
    <property type="entry name" value="Staley_37-like"/>
</dbReference>
<proteinExistence type="predicted"/>
<sequence>MSITKNGLSDEDQDMIIAQALETDEGRTALAQAMVEPIRRSLEYQAVGRKLLMVDELPQGALARYERDVAAIAWVVSRRGAVPDQIQEGEEVLVPTFEIAANPTVRLSEIKARRFYIVDRAQIKAKEAIQKEEDSNIFTALLAACLAAQTIVNYGTLTTAALNEAFKQIEQHDLVTAKIVVHAFQYASIRTFGKDFFDEATQREIITTGLYGHLWTADIHVSSRMPTDTVLLVASPETVGAFPIRQDITVLPADDPKKLRLGWVIY</sequence>
<accession>A0A0F9B715</accession>
<gene>
    <name evidence="1" type="ORF">LCGC14_2564230</name>
</gene>
<protein>
    <submittedName>
        <fullName evidence="1">Uncharacterized protein</fullName>
    </submittedName>
</protein>
<organism evidence="1">
    <name type="scientific">marine sediment metagenome</name>
    <dbReference type="NCBI Taxonomy" id="412755"/>
    <lineage>
        <taxon>unclassified sequences</taxon>
        <taxon>metagenomes</taxon>
        <taxon>ecological metagenomes</taxon>
    </lineage>
</organism>
<dbReference type="NCBIfam" id="NF042927">
    <property type="entry name" value="capsid_Caudo_2"/>
    <property type="match status" value="1"/>
</dbReference>
<comment type="caution">
    <text evidence="1">The sequence shown here is derived from an EMBL/GenBank/DDBJ whole genome shotgun (WGS) entry which is preliminary data.</text>
</comment>
<dbReference type="AlphaFoldDB" id="A0A0F9B715"/>
<feature type="non-terminal residue" evidence="1">
    <location>
        <position position="266"/>
    </location>
</feature>